<dbReference type="PATRIC" id="fig|1365250.3.peg.2379"/>
<comment type="caution">
    <text evidence="1">The sequence shown here is derived from an EMBL/GenBank/DDBJ whole genome shotgun (WGS) entry which is preliminary data.</text>
</comment>
<dbReference type="Proteomes" id="UP000076643">
    <property type="component" value="Unassembled WGS sequence"/>
</dbReference>
<evidence type="ECO:0000313" key="2">
    <source>
        <dbReference type="Proteomes" id="UP000076643"/>
    </source>
</evidence>
<sequence>MKESLLHKLQVFKSLPNKLSSNVSDKLTIFRGALEGLPLFASQSESKQAVFDEKHYFVIPFASSQYKVALHTIRSLPCGAPEINSLPKRRVFHFFNEHTESLLEHILLEQAEILVTQDNAGKVSRLEQLANDIDALDTKLTYGMMLVGSLSALVNPVVGAAITAKAILPSVTGLLNKHGLRPLAEKRTQKELEDQVKEAQDKIQQEFSEAQTVKFMNPVLQRLDLALRTDESQYDPLLDSDVSQLADWEKEAWQCLTIEALEHVYQEVIADPKQYPDACLGEEDIRWLNYLFEGNKAL</sequence>
<name>A0A166WU18_9GAMM</name>
<organism evidence="1 2">
    <name type="scientific">Pseudoalteromonas luteoviolacea DSM 6061</name>
    <dbReference type="NCBI Taxonomy" id="1365250"/>
    <lineage>
        <taxon>Bacteria</taxon>
        <taxon>Pseudomonadati</taxon>
        <taxon>Pseudomonadota</taxon>
        <taxon>Gammaproteobacteria</taxon>
        <taxon>Alteromonadales</taxon>
        <taxon>Pseudoalteromonadaceae</taxon>
        <taxon>Pseudoalteromonas</taxon>
    </lineage>
</organism>
<protein>
    <submittedName>
        <fullName evidence="1">Uncharacterized protein</fullName>
    </submittedName>
</protein>
<reference evidence="1 2" key="1">
    <citation type="submission" date="2013-07" db="EMBL/GenBank/DDBJ databases">
        <title>Comparative Genomic and Metabolomic Analysis of Twelve Strains of Pseudoalteromonas luteoviolacea.</title>
        <authorList>
            <person name="Vynne N.G."/>
            <person name="Mansson M."/>
            <person name="Gram L."/>
        </authorList>
    </citation>
    <scope>NUCLEOTIDE SEQUENCE [LARGE SCALE GENOMIC DNA]</scope>
    <source>
        <strain evidence="1 2">DSM 6061</strain>
    </source>
</reference>
<keyword evidence="2" id="KW-1185">Reference proteome</keyword>
<dbReference type="EMBL" id="AUYB01000102">
    <property type="protein sequence ID" value="KZN38077.1"/>
    <property type="molecule type" value="Genomic_DNA"/>
</dbReference>
<accession>A0A166WU18</accession>
<dbReference type="AlphaFoldDB" id="A0A166WU18"/>
<gene>
    <name evidence="1" type="ORF">N475_15730</name>
</gene>
<proteinExistence type="predicted"/>
<dbReference type="RefSeq" id="WP_227008495.1">
    <property type="nucleotide sequence ID" value="NZ_AQHB01000046.1"/>
</dbReference>
<evidence type="ECO:0000313" key="1">
    <source>
        <dbReference type="EMBL" id="KZN38077.1"/>
    </source>
</evidence>